<dbReference type="EMBL" id="FNOP01000002">
    <property type="protein sequence ID" value="SDW51081.1"/>
    <property type="molecule type" value="Genomic_DNA"/>
</dbReference>
<name>A0A1H2U4T6_ACIFE</name>
<organism evidence="1 2">
    <name type="scientific">Acidaminococcus fermentans</name>
    <dbReference type="NCBI Taxonomy" id="905"/>
    <lineage>
        <taxon>Bacteria</taxon>
        <taxon>Bacillati</taxon>
        <taxon>Bacillota</taxon>
        <taxon>Negativicutes</taxon>
        <taxon>Acidaminococcales</taxon>
        <taxon>Acidaminococcaceae</taxon>
        <taxon>Acidaminococcus</taxon>
    </lineage>
</organism>
<accession>A0A1H2U4T6</accession>
<protein>
    <submittedName>
        <fullName evidence="1">Uncharacterized protein</fullName>
    </submittedName>
</protein>
<gene>
    <name evidence="1" type="ORF">SAMN05216495_102102</name>
</gene>
<comment type="caution">
    <text evidence="1">The sequence shown here is derived from an EMBL/GenBank/DDBJ whole genome shotgun (WGS) entry which is preliminary data.</text>
</comment>
<proteinExistence type="predicted"/>
<dbReference type="Proteomes" id="UP000182379">
    <property type="component" value="Unassembled WGS sequence"/>
</dbReference>
<dbReference type="AlphaFoldDB" id="A0A1H2U4T6"/>
<sequence>MKENDTKTLEEGILKDITRVIVETDEENPVSIAVITADNIESANGYRVRMRPEYND</sequence>
<dbReference type="RefSeq" id="WP_176767949.1">
    <property type="nucleotide sequence ID" value="NZ_CALAKB010000042.1"/>
</dbReference>
<evidence type="ECO:0000313" key="2">
    <source>
        <dbReference type="Proteomes" id="UP000182379"/>
    </source>
</evidence>
<reference evidence="1 2" key="1">
    <citation type="submission" date="2016-10" db="EMBL/GenBank/DDBJ databases">
        <authorList>
            <person name="Varghese N."/>
            <person name="Submissions S."/>
        </authorList>
    </citation>
    <scope>NUCLEOTIDE SEQUENCE [LARGE SCALE GENOMIC DNA]</scope>
    <source>
        <strain evidence="1 2">WCC6</strain>
    </source>
</reference>
<evidence type="ECO:0000313" key="1">
    <source>
        <dbReference type="EMBL" id="SDW51081.1"/>
    </source>
</evidence>